<protein>
    <submittedName>
        <fullName evidence="1">Uncharacterized protein</fullName>
    </submittedName>
</protein>
<dbReference type="Proteomes" id="UP000276133">
    <property type="component" value="Unassembled WGS sequence"/>
</dbReference>
<sequence>MCLLWGKQKKGRPCKHKKHLSQQPFTENFDEVEDERAQEPGEPWKIANGFKKSKKKLIFT</sequence>
<dbReference type="EMBL" id="REGN01005453">
    <property type="protein sequence ID" value="RNA13301.1"/>
    <property type="molecule type" value="Genomic_DNA"/>
</dbReference>
<accession>A0A3M7QQF4</accession>
<proteinExistence type="predicted"/>
<comment type="caution">
    <text evidence="1">The sequence shown here is derived from an EMBL/GenBank/DDBJ whole genome shotgun (WGS) entry which is preliminary data.</text>
</comment>
<organism evidence="1 2">
    <name type="scientific">Brachionus plicatilis</name>
    <name type="common">Marine rotifer</name>
    <name type="synonym">Brachionus muelleri</name>
    <dbReference type="NCBI Taxonomy" id="10195"/>
    <lineage>
        <taxon>Eukaryota</taxon>
        <taxon>Metazoa</taxon>
        <taxon>Spiralia</taxon>
        <taxon>Gnathifera</taxon>
        <taxon>Rotifera</taxon>
        <taxon>Eurotatoria</taxon>
        <taxon>Monogononta</taxon>
        <taxon>Pseudotrocha</taxon>
        <taxon>Ploima</taxon>
        <taxon>Brachionidae</taxon>
        <taxon>Brachionus</taxon>
    </lineage>
</organism>
<reference evidence="1 2" key="1">
    <citation type="journal article" date="2018" name="Sci. Rep.">
        <title>Genomic signatures of local adaptation to the degree of environmental predictability in rotifers.</title>
        <authorList>
            <person name="Franch-Gras L."/>
            <person name="Hahn C."/>
            <person name="Garcia-Roger E.M."/>
            <person name="Carmona M.J."/>
            <person name="Serra M."/>
            <person name="Gomez A."/>
        </authorList>
    </citation>
    <scope>NUCLEOTIDE SEQUENCE [LARGE SCALE GENOMIC DNA]</scope>
    <source>
        <strain evidence="1">HYR1</strain>
    </source>
</reference>
<keyword evidence="2" id="KW-1185">Reference proteome</keyword>
<dbReference type="AlphaFoldDB" id="A0A3M7QQF4"/>
<evidence type="ECO:0000313" key="1">
    <source>
        <dbReference type="EMBL" id="RNA13301.1"/>
    </source>
</evidence>
<evidence type="ECO:0000313" key="2">
    <source>
        <dbReference type="Proteomes" id="UP000276133"/>
    </source>
</evidence>
<name>A0A3M7QQF4_BRAPC</name>
<gene>
    <name evidence="1" type="ORF">BpHYR1_035997</name>
</gene>